<accession>A0A7Y6NNV5</accession>
<keyword evidence="2" id="KW-0732">Signal</keyword>
<proteinExistence type="predicted"/>
<protein>
    <submittedName>
        <fullName evidence="3">Uncharacterized protein</fullName>
    </submittedName>
</protein>
<dbReference type="Proteomes" id="UP000529637">
    <property type="component" value="Unassembled WGS sequence"/>
</dbReference>
<evidence type="ECO:0000256" key="1">
    <source>
        <dbReference type="SAM" id="MobiDB-lite"/>
    </source>
</evidence>
<evidence type="ECO:0000313" key="3">
    <source>
        <dbReference type="EMBL" id="NUZ06564.1"/>
    </source>
</evidence>
<organism evidence="3 4">
    <name type="scientific">Piscinibacter koreensis</name>
    <dbReference type="NCBI Taxonomy" id="2742824"/>
    <lineage>
        <taxon>Bacteria</taxon>
        <taxon>Pseudomonadati</taxon>
        <taxon>Pseudomonadota</taxon>
        <taxon>Betaproteobacteria</taxon>
        <taxon>Burkholderiales</taxon>
        <taxon>Sphaerotilaceae</taxon>
        <taxon>Piscinibacter</taxon>
    </lineage>
</organism>
<dbReference type="RefSeq" id="WP_176069411.1">
    <property type="nucleotide sequence ID" value="NZ_JABWMJ010000005.1"/>
</dbReference>
<reference evidence="3 4" key="1">
    <citation type="submission" date="2020-06" db="EMBL/GenBank/DDBJ databases">
        <title>Schlegella sp. ID0723 isolated from air conditioner.</title>
        <authorList>
            <person name="Kim D.Y."/>
            <person name="Kim D.-U."/>
        </authorList>
    </citation>
    <scope>NUCLEOTIDE SEQUENCE [LARGE SCALE GENOMIC DNA]</scope>
    <source>
        <strain evidence="3 4">ID0723</strain>
    </source>
</reference>
<evidence type="ECO:0000256" key="2">
    <source>
        <dbReference type="SAM" id="SignalP"/>
    </source>
</evidence>
<dbReference type="EMBL" id="JABWMJ010000005">
    <property type="protein sequence ID" value="NUZ06564.1"/>
    <property type="molecule type" value="Genomic_DNA"/>
</dbReference>
<evidence type="ECO:0000313" key="4">
    <source>
        <dbReference type="Proteomes" id="UP000529637"/>
    </source>
</evidence>
<feature type="signal peptide" evidence="2">
    <location>
        <begin position="1"/>
        <end position="22"/>
    </location>
</feature>
<dbReference type="AlphaFoldDB" id="A0A7Y6NNV5"/>
<feature type="chain" id="PRO_5031418633" evidence="2">
    <location>
        <begin position="23"/>
        <end position="351"/>
    </location>
</feature>
<sequence>MTRATLALLAWLAALAPGSAHAQAAAPAPAPAIEAAASASSAGADRSGPPAYIQDSASGGGNSQSGILFYVEKIDGADTRNNLDATRRASSNRGFDLQLGSAGRPLPAGPMRLTLTGRMVYGAPIQEMFAGSRLYHVTGEVAVDLVAGRRYRVTGVLDTFRREVWLEDTVTGQVVGTKVVAPPTRELAAELQAADRYTCCNLHYGDRWISDANFAELPFIPPGARVKITGWGRERVHVNVEGRPTSAGVDYSRTEQTREQFADRIFVRDDPRPRIASWPADVQAAIAAGKVRKGMTREQVVVSLGLPRPDRNPDPSARKLIYFASERAEFDVDFDADDRVEGSRLQAACES</sequence>
<keyword evidence="4" id="KW-1185">Reference proteome</keyword>
<gene>
    <name evidence="3" type="ORF">HQN59_12405</name>
</gene>
<feature type="compositionally biased region" description="Low complexity" evidence="1">
    <location>
        <begin position="41"/>
        <end position="51"/>
    </location>
</feature>
<comment type="caution">
    <text evidence="3">The sequence shown here is derived from an EMBL/GenBank/DDBJ whole genome shotgun (WGS) entry which is preliminary data.</text>
</comment>
<feature type="region of interest" description="Disordered" evidence="1">
    <location>
        <begin position="41"/>
        <end position="61"/>
    </location>
</feature>
<name>A0A7Y6NNV5_9BURK</name>